<gene>
    <name evidence="1" type="ORF">LCGC14_2853800</name>
</gene>
<dbReference type="PROSITE" id="PS51257">
    <property type="entry name" value="PROKAR_LIPOPROTEIN"/>
    <property type="match status" value="1"/>
</dbReference>
<organism evidence="1">
    <name type="scientific">marine sediment metagenome</name>
    <dbReference type="NCBI Taxonomy" id="412755"/>
    <lineage>
        <taxon>unclassified sequences</taxon>
        <taxon>metagenomes</taxon>
        <taxon>ecological metagenomes</taxon>
    </lineage>
</organism>
<proteinExistence type="predicted"/>
<accession>A0A0F8Y7M0</accession>
<comment type="caution">
    <text evidence="1">The sequence shown here is derived from an EMBL/GenBank/DDBJ whole genome shotgun (WGS) entry which is preliminary data.</text>
</comment>
<dbReference type="EMBL" id="LAZR01054966">
    <property type="protein sequence ID" value="KKK77417.1"/>
    <property type="molecule type" value="Genomic_DNA"/>
</dbReference>
<protein>
    <submittedName>
        <fullName evidence="1">Uncharacterized protein</fullName>
    </submittedName>
</protein>
<name>A0A0F8Y7M0_9ZZZZ</name>
<feature type="non-terminal residue" evidence="1">
    <location>
        <position position="41"/>
    </location>
</feature>
<evidence type="ECO:0000313" key="1">
    <source>
        <dbReference type="EMBL" id="KKK77417.1"/>
    </source>
</evidence>
<sequence>MKRIAVLIVILFVFIGVASCAAPRGDAAKTYILQVYANCYA</sequence>
<dbReference type="AlphaFoldDB" id="A0A0F8Y7M0"/>
<reference evidence="1" key="1">
    <citation type="journal article" date="2015" name="Nature">
        <title>Complex archaea that bridge the gap between prokaryotes and eukaryotes.</title>
        <authorList>
            <person name="Spang A."/>
            <person name="Saw J.H."/>
            <person name="Jorgensen S.L."/>
            <person name="Zaremba-Niedzwiedzka K."/>
            <person name="Martijn J."/>
            <person name="Lind A.E."/>
            <person name="van Eijk R."/>
            <person name="Schleper C."/>
            <person name="Guy L."/>
            <person name="Ettema T.J."/>
        </authorList>
    </citation>
    <scope>NUCLEOTIDE SEQUENCE</scope>
</reference>